<dbReference type="PANTHER" id="PTHR43687:SF1">
    <property type="entry name" value="FERREDOXIN III"/>
    <property type="match status" value="1"/>
</dbReference>
<evidence type="ECO:0000313" key="14">
    <source>
        <dbReference type="Proteomes" id="UP000460298"/>
    </source>
</evidence>
<comment type="function">
    <text evidence="2">Ferredoxins are iron-sulfur proteins that transfer electrons in a wide variety of metabolic reactions.</text>
</comment>
<keyword evidence="6" id="KW-0677">Repeat</keyword>
<comment type="cofactor">
    <cofactor evidence="1">
        <name>[4Fe-4S] cluster</name>
        <dbReference type="ChEBI" id="CHEBI:49883"/>
    </cofactor>
</comment>
<dbReference type="Gene3D" id="3.30.70.20">
    <property type="match status" value="2"/>
</dbReference>
<dbReference type="InterPro" id="IPR017900">
    <property type="entry name" value="4Fe4S_Fe_S_CS"/>
</dbReference>
<feature type="domain" description="4Fe-4S ferredoxin-type" evidence="12">
    <location>
        <begin position="65"/>
        <end position="94"/>
    </location>
</feature>
<dbReference type="AlphaFoldDB" id="A0A833H4K0"/>
<name>A0A833H4K0_9LEPT</name>
<dbReference type="PROSITE" id="PS51379">
    <property type="entry name" value="4FE4S_FER_2"/>
    <property type="match status" value="2"/>
</dbReference>
<reference evidence="13 14" key="1">
    <citation type="submission" date="2019-10" db="EMBL/GenBank/DDBJ databases">
        <title>Extracellular Electron Transfer in a Candidatus Methanoperedens spp. Enrichment Culture.</title>
        <authorList>
            <person name="Berger S."/>
            <person name="Rangel Shaw D."/>
            <person name="Berben T."/>
            <person name="In 'T Zandt M."/>
            <person name="Frank J."/>
            <person name="Reimann J."/>
            <person name="Jetten M.S.M."/>
            <person name="Welte C.U."/>
        </authorList>
    </citation>
    <scope>NUCLEOTIDE SEQUENCE [LARGE SCALE GENOMIC DNA]</scope>
    <source>
        <strain evidence="13">SB12</strain>
    </source>
</reference>
<evidence type="ECO:0000256" key="7">
    <source>
        <dbReference type="ARBA" id="ARBA00022982"/>
    </source>
</evidence>
<gene>
    <name evidence="13" type="primary">fdxB</name>
    <name evidence="13" type="ORF">F9K24_03755</name>
</gene>
<sequence>MDFQIEAPDGRSWIPRFIVAIDQEKCIGCGRCYKVCGRGVLDLIGIDEDGNQVSIEDEDEYEKKVMTVIRQELCIGCEACARICPKGCQTHMALSA</sequence>
<dbReference type="SUPFAM" id="SSF54862">
    <property type="entry name" value="4Fe-4S ferredoxins"/>
    <property type="match status" value="1"/>
</dbReference>
<dbReference type="InterPro" id="IPR017896">
    <property type="entry name" value="4Fe4S_Fe-S-bd"/>
</dbReference>
<evidence type="ECO:0000256" key="4">
    <source>
        <dbReference type="ARBA" id="ARBA00022485"/>
    </source>
</evidence>
<evidence type="ECO:0000256" key="1">
    <source>
        <dbReference type="ARBA" id="ARBA00001966"/>
    </source>
</evidence>
<dbReference type="Pfam" id="PF14697">
    <property type="entry name" value="Fer4_21"/>
    <property type="match status" value="1"/>
</dbReference>
<protein>
    <recommendedName>
        <fullName evidence="11">Ferredoxin III</fullName>
    </recommendedName>
</protein>
<evidence type="ECO:0000256" key="6">
    <source>
        <dbReference type="ARBA" id="ARBA00022737"/>
    </source>
</evidence>
<keyword evidence="8" id="KW-0408">Iron</keyword>
<proteinExistence type="predicted"/>
<evidence type="ECO:0000256" key="5">
    <source>
        <dbReference type="ARBA" id="ARBA00022723"/>
    </source>
</evidence>
<keyword evidence="3" id="KW-0813">Transport</keyword>
<dbReference type="EMBL" id="WBUI01000002">
    <property type="protein sequence ID" value="KAB2934905.1"/>
    <property type="molecule type" value="Genomic_DNA"/>
</dbReference>
<dbReference type="Proteomes" id="UP000460298">
    <property type="component" value="Unassembled WGS sequence"/>
</dbReference>
<evidence type="ECO:0000256" key="9">
    <source>
        <dbReference type="ARBA" id="ARBA00023014"/>
    </source>
</evidence>
<keyword evidence="5" id="KW-0479">Metal-binding</keyword>
<evidence type="ECO:0000256" key="8">
    <source>
        <dbReference type="ARBA" id="ARBA00023004"/>
    </source>
</evidence>
<dbReference type="GO" id="GO:0046872">
    <property type="term" value="F:metal ion binding"/>
    <property type="evidence" value="ECO:0007669"/>
    <property type="project" value="UniProtKB-KW"/>
</dbReference>
<feature type="domain" description="4Fe-4S ferredoxin-type" evidence="12">
    <location>
        <begin position="17"/>
        <end position="46"/>
    </location>
</feature>
<dbReference type="InterPro" id="IPR014283">
    <property type="entry name" value="FdIII_4_nif"/>
</dbReference>
<evidence type="ECO:0000256" key="3">
    <source>
        <dbReference type="ARBA" id="ARBA00022448"/>
    </source>
</evidence>
<evidence type="ECO:0000313" key="13">
    <source>
        <dbReference type="EMBL" id="KAB2934905.1"/>
    </source>
</evidence>
<evidence type="ECO:0000256" key="10">
    <source>
        <dbReference type="ARBA" id="ARBA00023231"/>
    </source>
</evidence>
<evidence type="ECO:0000259" key="12">
    <source>
        <dbReference type="PROSITE" id="PS51379"/>
    </source>
</evidence>
<dbReference type="NCBIfam" id="TIGR02936">
    <property type="entry name" value="fdxN_nitrog"/>
    <property type="match status" value="1"/>
</dbReference>
<keyword evidence="10" id="KW-0535">Nitrogen fixation</keyword>
<dbReference type="PANTHER" id="PTHR43687">
    <property type="entry name" value="ADENYLYLSULFATE REDUCTASE, BETA SUBUNIT"/>
    <property type="match status" value="1"/>
</dbReference>
<dbReference type="GO" id="GO:0051539">
    <property type="term" value="F:4 iron, 4 sulfur cluster binding"/>
    <property type="evidence" value="ECO:0007669"/>
    <property type="project" value="UniProtKB-KW"/>
</dbReference>
<keyword evidence="7" id="KW-0249">Electron transport</keyword>
<organism evidence="13 14">
    <name type="scientific">Leptonema illini</name>
    <dbReference type="NCBI Taxonomy" id="183"/>
    <lineage>
        <taxon>Bacteria</taxon>
        <taxon>Pseudomonadati</taxon>
        <taxon>Spirochaetota</taxon>
        <taxon>Spirochaetia</taxon>
        <taxon>Leptospirales</taxon>
        <taxon>Leptospiraceae</taxon>
        <taxon>Leptonema</taxon>
    </lineage>
</organism>
<dbReference type="InterPro" id="IPR050572">
    <property type="entry name" value="Fe-S_Ferredoxin"/>
</dbReference>
<keyword evidence="9" id="KW-0411">Iron-sulfur</keyword>
<evidence type="ECO:0000256" key="11">
    <source>
        <dbReference type="ARBA" id="ARBA00030616"/>
    </source>
</evidence>
<keyword evidence="4" id="KW-0004">4Fe-4S</keyword>
<evidence type="ECO:0000256" key="2">
    <source>
        <dbReference type="ARBA" id="ARBA00003532"/>
    </source>
</evidence>
<comment type="caution">
    <text evidence="13">The sequence shown here is derived from an EMBL/GenBank/DDBJ whole genome shotgun (WGS) entry which is preliminary data.</text>
</comment>
<accession>A0A833H4K0</accession>
<dbReference type="PROSITE" id="PS00198">
    <property type="entry name" value="4FE4S_FER_1"/>
    <property type="match status" value="2"/>
</dbReference>